<evidence type="ECO:0000313" key="1">
    <source>
        <dbReference type="EMBL" id="EIE81686.1"/>
    </source>
</evidence>
<accession>I1BZQ6</accession>
<proteinExistence type="predicted"/>
<dbReference type="EMBL" id="CH476735">
    <property type="protein sequence ID" value="EIE81686.1"/>
    <property type="molecule type" value="Genomic_DNA"/>
</dbReference>
<dbReference type="InParanoid" id="I1BZQ6"/>
<dbReference type="Proteomes" id="UP000009138">
    <property type="component" value="Unassembled WGS sequence"/>
</dbReference>
<dbReference type="VEuPathDB" id="FungiDB:RO3G_06391"/>
<name>I1BZQ6_RHIO9</name>
<gene>
    <name evidence="1" type="ORF">RO3G_06391</name>
</gene>
<reference evidence="1 2" key="1">
    <citation type="journal article" date="2009" name="PLoS Genet.">
        <title>Genomic analysis of the basal lineage fungus Rhizopus oryzae reveals a whole-genome duplication.</title>
        <authorList>
            <person name="Ma L.-J."/>
            <person name="Ibrahim A.S."/>
            <person name="Skory C."/>
            <person name="Grabherr M.G."/>
            <person name="Burger G."/>
            <person name="Butler M."/>
            <person name="Elias M."/>
            <person name="Idnurm A."/>
            <person name="Lang B.F."/>
            <person name="Sone T."/>
            <person name="Abe A."/>
            <person name="Calvo S.E."/>
            <person name="Corrochano L.M."/>
            <person name="Engels R."/>
            <person name="Fu J."/>
            <person name="Hansberg W."/>
            <person name="Kim J.-M."/>
            <person name="Kodira C.D."/>
            <person name="Koehrsen M.J."/>
            <person name="Liu B."/>
            <person name="Miranda-Saavedra D."/>
            <person name="O'Leary S."/>
            <person name="Ortiz-Castellanos L."/>
            <person name="Poulter R."/>
            <person name="Rodriguez-Romero J."/>
            <person name="Ruiz-Herrera J."/>
            <person name="Shen Y.-Q."/>
            <person name="Zeng Q."/>
            <person name="Galagan J."/>
            <person name="Birren B.W."/>
            <person name="Cuomo C.A."/>
            <person name="Wickes B.L."/>
        </authorList>
    </citation>
    <scope>NUCLEOTIDE SEQUENCE [LARGE SCALE GENOMIC DNA]</scope>
    <source>
        <strain evidence="2">RA 99-880 / ATCC MYA-4621 / FGSC 9543 / NRRL 43880</strain>
    </source>
</reference>
<sequence>MVFHTTKSSTMQEHSTFFNPNFFYTFLSFLRTPYSLTSFPTLIAQEAGLNDTRFLSLLYGNDTISSGPILWLPMTNTEVNVYDSVLAGFPGRSKPCPLPLENRTPFKLSSLGHFDGLSSVLFFMN</sequence>
<dbReference type="RefSeq" id="XP_067517082.1">
    <property type="nucleotide sequence ID" value="XM_067660981.1"/>
</dbReference>
<evidence type="ECO:0000313" key="2">
    <source>
        <dbReference type="Proteomes" id="UP000009138"/>
    </source>
</evidence>
<protein>
    <submittedName>
        <fullName evidence="1">Uncharacterized protein</fullName>
    </submittedName>
</protein>
<keyword evidence="2" id="KW-1185">Reference proteome</keyword>
<dbReference type="GeneID" id="93613362"/>
<organism evidence="1 2">
    <name type="scientific">Rhizopus delemar (strain RA 99-880 / ATCC MYA-4621 / FGSC 9543 / NRRL 43880)</name>
    <name type="common">Mucormycosis agent</name>
    <name type="synonym">Rhizopus arrhizus var. delemar</name>
    <dbReference type="NCBI Taxonomy" id="246409"/>
    <lineage>
        <taxon>Eukaryota</taxon>
        <taxon>Fungi</taxon>
        <taxon>Fungi incertae sedis</taxon>
        <taxon>Mucoromycota</taxon>
        <taxon>Mucoromycotina</taxon>
        <taxon>Mucoromycetes</taxon>
        <taxon>Mucorales</taxon>
        <taxon>Mucorineae</taxon>
        <taxon>Rhizopodaceae</taxon>
        <taxon>Rhizopus</taxon>
    </lineage>
</organism>
<dbReference type="AlphaFoldDB" id="I1BZQ6"/>